<organism evidence="1 2">
    <name type="scientific">Alligator mississippiensis</name>
    <name type="common">American alligator</name>
    <dbReference type="NCBI Taxonomy" id="8496"/>
    <lineage>
        <taxon>Eukaryota</taxon>
        <taxon>Metazoa</taxon>
        <taxon>Chordata</taxon>
        <taxon>Craniata</taxon>
        <taxon>Vertebrata</taxon>
        <taxon>Euteleostomi</taxon>
        <taxon>Archelosauria</taxon>
        <taxon>Archosauria</taxon>
        <taxon>Crocodylia</taxon>
        <taxon>Alligatoridae</taxon>
        <taxon>Alligatorinae</taxon>
        <taxon>Alligator</taxon>
    </lineage>
</organism>
<accession>A0A151MTM6</accession>
<name>A0A151MTM6_ALLMI</name>
<evidence type="ECO:0000313" key="1">
    <source>
        <dbReference type="EMBL" id="KYO27828.1"/>
    </source>
</evidence>
<reference evidence="1 2" key="1">
    <citation type="journal article" date="2012" name="Genome Biol.">
        <title>Sequencing three crocodilian genomes to illuminate the evolution of archosaurs and amniotes.</title>
        <authorList>
            <person name="St John J.A."/>
            <person name="Braun E.L."/>
            <person name="Isberg S.R."/>
            <person name="Miles L.G."/>
            <person name="Chong A.Y."/>
            <person name="Gongora J."/>
            <person name="Dalzell P."/>
            <person name="Moran C."/>
            <person name="Bed'hom B."/>
            <person name="Abzhanov A."/>
            <person name="Burgess S.C."/>
            <person name="Cooksey A.M."/>
            <person name="Castoe T.A."/>
            <person name="Crawford N.G."/>
            <person name="Densmore L.D."/>
            <person name="Drew J.C."/>
            <person name="Edwards S.V."/>
            <person name="Faircloth B.C."/>
            <person name="Fujita M.K."/>
            <person name="Greenwold M.J."/>
            <person name="Hoffmann F.G."/>
            <person name="Howard J.M."/>
            <person name="Iguchi T."/>
            <person name="Janes D.E."/>
            <person name="Khan S.Y."/>
            <person name="Kohno S."/>
            <person name="de Koning A.J."/>
            <person name="Lance S.L."/>
            <person name="McCarthy F.M."/>
            <person name="McCormack J.E."/>
            <person name="Merchant M.E."/>
            <person name="Peterson D.G."/>
            <person name="Pollock D.D."/>
            <person name="Pourmand N."/>
            <person name="Raney B.J."/>
            <person name="Roessler K.A."/>
            <person name="Sanford J.R."/>
            <person name="Sawyer R.H."/>
            <person name="Schmidt C.J."/>
            <person name="Triplett E.W."/>
            <person name="Tuberville T.D."/>
            <person name="Venegas-Anaya M."/>
            <person name="Howard J.T."/>
            <person name="Jarvis E.D."/>
            <person name="Guillette L.J.Jr."/>
            <person name="Glenn T.C."/>
            <person name="Green R.E."/>
            <person name="Ray D.A."/>
        </authorList>
    </citation>
    <scope>NUCLEOTIDE SEQUENCE [LARGE SCALE GENOMIC DNA]</scope>
    <source>
        <strain evidence="1">KSC_2009_1</strain>
    </source>
</reference>
<dbReference type="AlphaFoldDB" id="A0A151MTM6"/>
<protein>
    <submittedName>
        <fullName evidence="1">Uncharacterized protein</fullName>
    </submittedName>
</protein>
<comment type="caution">
    <text evidence="1">The sequence shown here is derived from an EMBL/GenBank/DDBJ whole genome shotgun (WGS) entry which is preliminary data.</text>
</comment>
<proteinExistence type="predicted"/>
<dbReference type="Proteomes" id="UP000050525">
    <property type="component" value="Unassembled WGS sequence"/>
</dbReference>
<gene>
    <name evidence="1" type="ORF">Y1Q_0013025</name>
</gene>
<keyword evidence="2" id="KW-1185">Reference proteome</keyword>
<sequence>MTFLIFPYSGTHLKWGLNDFLDNDGVLNQGTTEKILVKSQYLEEHLEMNEKAGETSEQKMKCSYRIYWNL</sequence>
<dbReference type="EMBL" id="AKHW03005078">
    <property type="protein sequence ID" value="KYO27828.1"/>
    <property type="molecule type" value="Genomic_DNA"/>
</dbReference>
<evidence type="ECO:0000313" key="2">
    <source>
        <dbReference type="Proteomes" id="UP000050525"/>
    </source>
</evidence>